<dbReference type="Proteomes" id="UP001374579">
    <property type="component" value="Unassembled WGS sequence"/>
</dbReference>
<comment type="caution">
    <text evidence="2">The sequence shown here is derived from an EMBL/GenBank/DDBJ whole genome shotgun (WGS) entry which is preliminary data.</text>
</comment>
<feature type="region of interest" description="Disordered" evidence="1">
    <location>
        <begin position="1"/>
        <end position="85"/>
    </location>
</feature>
<evidence type="ECO:0000313" key="2">
    <source>
        <dbReference type="EMBL" id="KAK7106485.1"/>
    </source>
</evidence>
<keyword evidence="3" id="KW-1185">Reference proteome</keyword>
<gene>
    <name evidence="2" type="ORF">V1264_017735</name>
</gene>
<accession>A0AAN9BJ07</accession>
<evidence type="ECO:0000313" key="3">
    <source>
        <dbReference type="Proteomes" id="UP001374579"/>
    </source>
</evidence>
<dbReference type="AlphaFoldDB" id="A0AAN9BJ07"/>
<proteinExistence type="predicted"/>
<sequence>MFKYRTAGRSIYAEPGPRSQESNYTDLVLHEAVTDTRRAASHENTAANSDYKNTGDKRTPGDDVQYQKTGSASQTESVYENTSHE</sequence>
<name>A0AAN9BJ07_9CAEN</name>
<dbReference type="EMBL" id="JBAMIC010000007">
    <property type="protein sequence ID" value="KAK7106485.1"/>
    <property type="molecule type" value="Genomic_DNA"/>
</dbReference>
<evidence type="ECO:0000256" key="1">
    <source>
        <dbReference type="SAM" id="MobiDB-lite"/>
    </source>
</evidence>
<protein>
    <submittedName>
        <fullName evidence="2">Uncharacterized protein</fullName>
    </submittedName>
</protein>
<feature type="compositionally biased region" description="Basic and acidic residues" evidence="1">
    <location>
        <begin position="28"/>
        <end position="41"/>
    </location>
</feature>
<organism evidence="2 3">
    <name type="scientific">Littorina saxatilis</name>
    <dbReference type="NCBI Taxonomy" id="31220"/>
    <lineage>
        <taxon>Eukaryota</taxon>
        <taxon>Metazoa</taxon>
        <taxon>Spiralia</taxon>
        <taxon>Lophotrochozoa</taxon>
        <taxon>Mollusca</taxon>
        <taxon>Gastropoda</taxon>
        <taxon>Caenogastropoda</taxon>
        <taxon>Littorinimorpha</taxon>
        <taxon>Littorinoidea</taxon>
        <taxon>Littorinidae</taxon>
        <taxon>Littorina</taxon>
    </lineage>
</organism>
<feature type="compositionally biased region" description="Polar residues" evidence="1">
    <location>
        <begin position="66"/>
        <end position="85"/>
    </location>
</feature>
<reference evidence="2 3" key="1">
    <citation type="submission" date="2024-02" db="EMBL/GenBank/DDBJ databases">
        <title>Chromosome-scale genome assembly of the rough periwinkle Littorina saxatilis.</title>
        <authorList>
            <person name="De Jode A."/>
            <person name="Faria R."/>
            <person name="Formenti G."/>
            <person name="Sims Y."/>
            <person name="Smith T.P."/>
            <person name="Tracey A."/>
            <person name="Wood J.M.D."/>
            <person name="Zagrodzka Z.B."/>
            <person name="Johannesson K."/>
            <person name="Butlin R.K."/>
            <person name="Leder E.H."/>
        </authorList>
    </citation>
    <scope>NUCLEOTIDE SEQUENCE [LARGE SCALE GENOMIC DNA]</scope>
    <source>
        <strain evidence="2">Snail1</strain>
        <tissue evidence="2">Muscle</tissue>
    </source>
</reference>
<feature type="compositionally biased region" description="Polar residues" evidence="1">
    <location>
        <begin position="42"/>
        <end position="52"/>
    </location>
</feature>